<dbReference type="PANTHER" id="PTHR23167:SF18">
    <property type="entry name" value="CYTOSPIN-A"/>
    <property type="match status" value="1"/>
</dbReference>
<accession>A0A8B9KM46</accession>
<dbReference type="GO" id="GO:0051301">
    <property type="term" value="P:cell division"/>
    <property type="evidence" value="ECO:0007669"/>
    <property type="project" value="UniProtKB-UniRule"/>
</dbReference>
<gene>
    <name evidence="17" type="primary">si:ch211-195o20.7</name>
    <name evidence="16" type="synonym">SPECC1L</name>
    <name evidence="16" type="ORF">AMEX_G17266</name>
</gene>
<comment type="similarity">
    <text evidence="2 13">Belongs to the cytospin-A family.</text>
</comment>
<keyword evidence="8 13" id="KW-0965">Cell junction</keyword>
<feature type="compositionally biased region" description="Low complexity" evidence="14">
    <location>
        <begin position="319"/>
        <end position="329"/>
    </location>
</feature>
<evidence type="ECO:0000256" key="11">
    <source>
        <dbReference type="ARBA" id="ARBA00023306"/>
    </source>
</evidence>
<dbReference type="Proteomes" id="UP000752171">
    <property type="component" value="Unassembled WGS sequence"/>
</dbReference>
<sequence length="517" mass="57276">MGNYAGKERHGSPVSPTDPFQTPPGSPLMLILPPKTHPLSSTDHSNPSLTPDGTFCPVIGPGDCPSSEKVTSEKLKTPVSPNKTNSPPISPCRQLSLQDSKESTTETTPTSTSPTAATPTPASPVVSSLTVSRVCEGVIEPELLQECVLALGVNCTEEHSHTLTDLLRCFLTERTQMKKEIRSLKEKMETERSEWLQFQSDLQVALVVADRLRAEAEEELSMLREAQQDWERQLADTQKGQKEVEVQMERLKAELEQSRQKKSQGKDTLGQQGALPPSRGRERGPADGGVRSTGTGGGWKEERGRGEKETDTTERSRSLSRLPSDPPSTVLNGTSQTSIKFTTKPVSKNNNPARERLILDQQDNLINSYKDKKDGNLSHLSSSPLIDLPLNKTGRTTPLEDFSKLVRRHGGSKRNSLLRWCQNRTIGYSNIEITNFSSSWVDGLAFCAVYHTYLPSHIPYNTLSPENKKENLLLAFQTGQSVGITNSLTVEEMLKAEGPDWQRVLGYVENIYRHFEM</sequence>
<dbReference type="GO" id="GO:0005921">
    <property type="term" value="C:gap junction"/>
    <property type="evidence" value="ECO:0007669"/>
    <property type="project" value="UniProtKB-SubCell"/>
</dbReference>
<dbReference type="PANTHER" id="PTHR23167">
    <property type="entry name" value="CALPONIN HOMOLOGY DOMAIN-CONTAINING PROTEIN DDB_G0272472-RELATED"/>
    <property type="match status" value="1"/>
</dbReference>
<dbReference type="FunFam" id="1.10.418.10:FF:000020">
    <property type="entry name" value="Cytospin-A isoform 1"/>
    <property type="match status" value="1"/>
</dbReference>
<evidence type="ECO:0000256" key="14">
    <source>
        <dbReference type="SAM" id="MobiDB-lite"/>
    </source>
</evidence>
<dbReference type="Proteomes" id="UP000694621">
    <property type="component" value="Unplaced"/>
</dbReference>
<evidence type="ECO:0000256" key="9">
    <source>
        <dbReference type="ARBA" id="ARBA00023054"/>
    </source>
</evidence>
<dbReference type="InterPro" id="IPR001715">
    <property type="entry name" value="CH_dom"/>
</dbReference>
<dbReference type="AlphaFoldDB" id="A0A8B9KM46"/>
<comment type="subunit">
    <text evidence="3 13">May interact with both microtubules and actin cytoskeleton.</text>
</comment>
<feature type="compositionally biased region" description="Polar residues" evidence="14">
    <location>
        <begin position="79"/>
        <end position="98"/>
    </location>
</feature>
<evidence type="ECO:0000256" key="2">
    <source>
        <dbReference type="ARBA" id="ARBA00009452"/>
    </source>
</evidence>
<dbReference type="InterPro" id="IPR050540">
    <property type="entry name" value="F-actin_Monoox_Mical"/>
</dbReference>
<feature type="compositionally biased region" description="Basic and acidic residues" evidence="14">
    <location>
        <begin position="299"/>
        <end position="317"/>
    </location>
</feature>
<evidence type="ECO:0000256" key="13">
    <source>
        <dbReference type="RuleBase" id="RU367063"/>
    </source>
</evidence>
<evidence type="ECO:0000313" key="18">
    <source>
        <dbReference type="Proteomes" id="UP000694621"/>
    </source>
</evidence>
<keyword evidence="11 13" id="KW-0131">Cell cycle</keyword>
<evidence type="ECO:0000313" key="16">
    <source>
        <dbReference type="EMBL" id="KAG9268307.1"/>
    </source>
</evidence>
<feature type="compositionally biased region" description="Polar residues" evidence="14">
    <location>
        <begin position="38"/>
        <end position="51"/>
    </location>
</feature>
<dbReference type="SMART" id="SM00033">
    <property type="entry name" value="CH"/>
    <property type="match status" value="1"/>
</dbReference>
<evidence type="ECO:0000313" key="17">
    <source>
        <dbReference type="Ensembl" id="ENSAMXP00005038788.1"/>
    </source>
</evidence>
<evidence type="ECO:0000256" key="5">
    <source>
        <dbReference type="ARBA" id="ARBA00022490"/>
    </source>
</evidence>
<evidence type="ECO:0000256" key="6">
    <source>
        <dbReference type="ARBA" id="ARBA00022618"/>
    </source>
</evidence>
<evidence type="ECO:0000256" key="3">
    <source>
        <dbReference type="ARBA" id="ARBA00011235"/>
    </source>
</evidence>
<feature type="domain" description="Calponin-homology (CH)" evidence="15">
    <location>
        <begin position="411"/>
        <end position="516"/>
    </location>
</feature>
<feature type="compositionally biased region" description="Low complexity" evidence="14">
    <location>
        <begin position="105"/>
        <end position="125"/>
    </location>
</feature>
<keyword evidence="10 13" id="KW-0206">Cytoskeleton</keyword>
<proteinExistence type="inferred from homology"/>
<dbReference type="GeneID" id="103031442"/>
<dbReference type="GO" id="GO:0005819">
    <property type="term" value="C:spindle"/>
    <property type="evidence" value="ECO:0007669"/>
    <property type="project" value="UniProtKB-SubCell"/>
</dbReference>
<comment type="function">
    <text evidence="12 13">Involved in cytokinesis and spindle organization. May play a role in actin cytoskeleton organization and microtubule stabilization and hence required for proper cell adhesion and migration.</text>
</comment>
<evidence type="ECO:0000256" key="7">
    <source>
        <dbReference type="ARBA" id="ARBA00022868"/>
    </source>
</evidence>
<dbReference type="OrthoDB" id="21607at2759"/>
<keyword evidence="6 13" id="KW-0132">Cell division</keyword>
<protein>
    <recommendedName>
        <fullName evidence="4 13">Cytospin-A</fullName>
    </recommendedName>
</protein>
<evidence type="ECO:0000313" key="19">
    <source>
        <dbReference type="Proteomes" id="UP000752171"/>
    </source>
</evidence>
<evidence type="ECO:0000256" key="10">
    <source>
        <dbReference type="ARBA" id="ARBA00023212"/>
    </source>
</evidence>
<dbReference type="Pfam" id="PF00307">
    <property type="entry name" value="CH"/>
    <property type="match status" value="1"/>
</dbReference>
<keyword evidence="7 13" id="KW-0303">Gap junction</keyword>
<evidence type="ECO:0000256" key="1">
    <source>
        <dbReference type="ARBA" id="ARBA00004186"/>
    </source>
</evidence>
<reference evidence="17" key="2">
    <citation type="submission" date="2025-05" db="UniProtKB">
        <authorList>
            <consortium name="Ensembl"/>
        </authorList>
    </citation>
    <scope>IDENTIFICATION</scope>
</reference>
<dbReference type="CDD" id="cd21199">
    <property type="entry name" value="CH_CYTS"/>
    <property type="match status" value="1"/>
</dbReference>
<dbReference type="Gene3D" id="1.10.418.10">
    <property type="entry name" value="Calponin-like domain"/>
    <property type="match status" value="1"/>
</dbReference>
<feature type="region of interest" description="Disordered" evidence="14">
    <location>
        <begin position="1"/>
        <end position="125"/>
    </location>
</feature>
<evidence type="ECO:0000259" key="15">
    <source>
        <dbReference type="PROSITE" id="PS50021"/>
    </source>
</evidence>
<dbReference type="SUPFAM" id="SSF47576">
    <property type="entry name" value="Calponin-homology domain, CH-domain"/>
    <property type="match status" value="1"/>
</dbReference>
<dbReference type="InterPro" id="IPR036872">
    <property type="entry name" value="CH_dom_sf"/>
</dbReference>
<feature type="compositionally biased region" description="Basic and acidic residues" evidence="14">
    <location>
        <begin position="1"/>
        <end position="11"/>
    </location>
</feature>
<dbReference type="KEGG" id="amex:103031442"/>
<keyword evidence="9" id="KW-0175">Coiled coil</keyword>
<name>A0A8B9KM46_ASTMX</name>
<evidence type="ECO:0000256" key="12">
    <source>
        <dbReference type="ARBA" id="ARBA00025131"/>
    </source>
</evidence>
<reference evidence="16 19" key="1">
    <citation type="submission" date="2021-07" db="EMBL/GenBank/DDBJ databases">
        <authorList>
            <person name="Imarazene B."/>
            <person name="Zahm M."/>
            <person name="Klopp C."/>
            <person name="Cabau C."/>
            <person name="Beille S."/>
            <person name="Jouanno E."/>
            <person name="Castinel A."/>
            <person name="Lluch J."/>
            <person name="Gil L."/>
            <person name="Kuchtly C."/>
            <person name="Lopez Roques C."/>
            <person name="Donnadieu C."/>
            <person name="Parrinello H."/>
            <person name="Journot L."/>
            <person name="Du K."/>
            <person name="Schartl M."/>
            <person name="Retaux S."/>
            <person name="Guiguen Y."/>
        </authorList>
    </citation>
    <scope>NUCLEOTIDE SEQUENCE [LARGE SCALE GENOMIC DNA]</scope>
    <source>
        <strain evidence="16">Pach_M1</strain>
        <tissue evidence="16">Testis</tissue>
    </source>
</reference>
<organism evidence="17 18">
    <name type="scientific">Astyanax mexicanus</name>
    <name type="common">Blind cave fish</name>
    <name type="synonym">Astyanax fasciatus mexicanus</name>
    <dbReference type="NCBI Taxonomy" id="7994"/>
    <lineage>
        <taxon>Eukaryota</taxon>
        <taxon>Metazoa</taxon>
        <taxon>Chordata</taxon>
        <taxon>Craniata</taxon>
        <taxon>Vertebrata</taxon>
        <taxon>Euteleostomi</taxon>
        <taxon>Actinopterygii</taxon>
        <taxon>Neopterygii</taxon>
        <taxon>Teleostei</taxon>
        <taxon>Ostariophysi</taxon>
        <taxon>Characiformes</taxon>
        <taxon>Characoidei</taxon>
        <taxon>Acestrorhamphidae</taxon>
        <taxon>Acestrorhamphinae</taxon>
        <taxon>Astyanax</taxon>
    </lineage>
</organism>
<dbReference type="EMBL" id="JAICCE010000014">
    <property type="protein sequence ID" value="KAG9268307.1"/>
    <property type="molecule type" value="Genomic_DNA"/>
</dbReference>
<comment type="subcellular location">
    <subcellularLocation>
        <location evidence="1 13">Cytoplasm</location>
        <location evidence="1 13">Cytoskeleton</location>
        <location evidence="1 13">Spindle</location>
    </subcellularLocation>
    <subcellularLocation>
        <location evidence="13">Cytoplasm</location>
        <location evidence="13">Cytoskeleton</location>
    </subcellularLocation>
    <subcellularLocation>
        <location evidence="13">Cell junction</location>
        <location evidence="13">Gap junction</location>
    </subcellularLocation>
</comment>
<feature type="compositionally biased region" description="Polar residues" evidence="14">
    <location>
        <begin position="330"/>
        <end position="350"/>
    </location>
</feature>
<keyword evidence="5 13" id="KW-0963">Cytoplasm</keyword>
<feature type="region of interest" description="Disordered" evidence="14">
    <location>
        <begin position="253"/>
        <end position="350"/>
    </location>
</feature>
<dbReference type="Ensembl" id="ENSAMXT00005042250.1">
    <property type="protein sequence ID" value="ENSAMXP00005038788.1"/>
    <property type="gene ID" value="ENSAMXG00005018378.1"/>
</dbReference>
<evidence type="ECO:0000256" key="8">
    <source>
        <dbReference type="ARBA" id="ARBA00022949"/>
    </source>
</evidence>
<dbReference type="PROSITE" id="PS50021">
    <property type="entry name" value="CH"/>
    <property type="match status" value="1"/>
</dbReference>
<evidence type="ECO:0000256" key="4">
    <source>
        <dbReference type="ARBA" id="ARBA00015657"/>
    </source>
</evidence>
<dbReference type="GO" id="GO:0005737">
    <property type="term" value="C:cytoplasm"/>
    <property type="evidence" value="ECO:0007669"/>
    <property type="project" value="UniProtKB-UniRule"/>
</dbReference>